<gene>
    <name evidence="2" type="ORF">RIMI_LOCUS2366979</name>
</gene>
<feature type="compositionally biased region" description="Polar residues" evidence="1">
    <location>
        <begin position="83"/>
        <end position="92"/>
    </location>
</feature>
<feature type="region of interest" description="Disordered" evidence="1">
    <location>
        <begin position="1"/>
        <end position="45"/>
    </location>
</feature>
<evidence type="ECO:0000313" key="3">
    <source>
        <dbReference type="Proteomes" id="UP001176940"/>
    </source>
</evidence>
<feature type="compositionally biased region" description="Basic and acidic residues" evidence="1">
    <location>
        <begin position="1"/>
        <end position="20"/>
    </location>
</feature>
<protein>
    <submittedName>
        <fullName evidence="2">Uncharacterized protein</fullName>
    </submittedName>
</protein>
<sequence>MKDEGLHLETSLERKKEEPKLPQTSHSAFRGPAPGYGSANSSQLPSFYKIGSKRANFDEENAYFDDEEEDSSNVDLPYIPAENSPTRQQFRSKTTDSDSEEDPLEAFMAEVEDQAARDMRKLEEKDKEKKNARGIRDDIEEEDDQGVKLFILQKTSAGKPPTLYTWQYRV</sequence>
<accession>A0ABN9KZ06</accession>
<proteinExistence type="predicted"/>
<comment type="caution">
    <text evidence="2">The sequence shown here is derived from an EMBL/GenBank/DDBJ whole genome shotgun (WGS) entry which is preliminary data.</text>
</comment>
<name>A0ABN9KZ06_9NEOB</name>
<feature type="compositionally biased region" description="Acidic residues" evidence="1">
    <location>
        <begin position="59"/>
        <end position="72"/>
    </location>
</feature>
<organism evidence="2 3">
    <name type="scientific">Ranitomeya imitator</name>
    <name type="common">mimic poison frog</name>
    <dbReference type="NCBI Taxonomy" id="111125"/>
    <lineage>
        <taxon>Eukaryota</taxon>
        <taxon>Metazoa</taxon>
        <taxon>Chordata</taxon>
        <taxon>Craniata</taxon>
        <taxon>Vertebrata</taxon>
        <taxon>Euteleostomi</taxon>
        <taxon>Amphibia</taxon>
        <taxon>Batrachia</taxon>
        <taxon>Anura</taxon>
        <taxon>Neobatrachia</taxon>
        <taxon>Hyloidea</taxon>
        <taxon>Dendrobatidae</taxon>
        <taxon>Dendrobatinae</taxon>
        <taxon>Ranitomeya</taxon>
    </lineage>
</organism>
<dbReference type="Proteomes" id="UP001176940">
    <property type="component" value="Unassembled WGS sequence"/>
</dbReference>
<feature type="region of interest" description="Disordered" evidence="1">
    <location>
        <begin position="59"/>
        <end position="138"/>
    </location>
</feature>
<dbReference type="EMBL" id="CAUEEQ010003302">
    <property type="protein sequence ID" value="CAJ0924865.1"/>
    <property type="molecule type" value="Genomic_DNA"/>
</dbReference>
<evidence type="ECO:0000256" key="1">
    <source>
        <dbReference type="SAM" id="MobiDB-lite"/>
    </source>
</evidence>
<reference evidence="2" key="1">
    <citation type="submission" date="2023-07" db="EMBL/GenBank/DDBJ databases">
        <authorList>
            <person name="Stuckert A."/>
        </authorList>
    </citation>
    <scope>NUCLEOTIDE SEQUENCE</scope>
</reference>
<evidence type="ECO:0000313" key="2">
    <source>
        <dbReference type="EMBL" id="CAJ0924865.1"/>
    </source>
</evidence>
<feature type="compositionally biased region" description="Basic and acidic residues" evidence="1">
    <location>
        <begin position="114"/>
        <end position="137"/>
    </location>
</feature>
<keyword evidence="3" id="KW-1185">Reference proteome</keyword>